<dbReference type="InterPro" id="IPR012674">
    <property type="entry name" value="Calycin"/>
</dbReference>
<keyword evidence="2 3" id="KW-0456">Lyase</keyword>
<dbReference type="InterPro" id="IPR018536">
    <property type="entry name" value="CpcS/CpeS"/>
</dbReference>
<evidence type="ECO:0000313" key="5">
    <source>
        <dbReference type="EMBL" id="PZD70775.1"/>
    </source>
</evidence>
<comment type="function">
    <text evidence="3">Covalently attaches a chromophore to Cys residue(s) of phycobiliproteins.</text>
</comment>
<comment type="similarity">
    <text evidence="1 3">Belongs to the CpcS/CpeS biliprotein lyase family.</text>
</comment>
<evidence type="ECO:0000256" key="3">
    <source>
        <dbReference type="HAMAP-Rule" id="MF_01459"/>
    </source>
</evidence>
<dbReference type="HAMAP" id="MF_01459">
    <property type="entry name" value="Chrphore_lyase_CpxS"/>
    <property type="match status" value="1"/>
</dbReference>
<comment type="caution">
    <text evidence="5">The sequence shown here is derived from an EMBL/GenBank/DDBJ whole genome shotgun (WGS) entry which is preliminary data.</text>
</comment>
<dbReference type="Pfam" id="PF09367">
    <property type="entry name" value="CpeS"/>
    <property type="match status" value="1"/>
</dbReference>
<dbReference type="RefSeq" id="WP_110988691.1">
    <property type="nucleotide sequence ID" value="NZ_CAWNWM010000028.1"/>
</dbReference>
<sequence length="206" mass="22779">MDVMAFFELSTGTWQSHRTTHHLAFKKAESGQFEIQVEALPASDPRIVELCQLHGVDSSLAVGGAYVGWKGSMAWDKENESHDSSSVFALIPDADHPRRGKLLREQGYAETVPVAGQYYMDEQDALVLTTEYEVMSSVERFWFASPNLRMRTSTVKRFESFTTATFCTELRRGLASVPPAAQAVQSSLSSDAVADSPSQDYSRLGS</sequence>
<evidence type="ECO:0000256" key="2">
    <source>
        <dbReference type="ARBA" id="ARBA00023239"/>
    </source>
</evidence>
<gene>
    <name evidence="5" type="primary">cpcS_1</name>
    <name evidence="3" type="synonym">cpcS</name>
    <name evidence="5" type="ORF">C1752_09144</name>
</gene>
<dbReference type="Gene3D" id="2.40.128.20">
    <property type="match status" value="1"/>
</dbReference>
<reference evidence="5 6" key="1">
    <citation type="journal article" date="2018" name="Sci. Rep.">
        <title>A novel species of the marine cyanobacterium Acaryochloris with a unique pigment content and lifestyle.</title>
        <authorList>
            <person name="Partensky F."/>
            <person name="Six C."/>
            <person name="Ratin M."/>
            <person name="Garczarek L."/>
            <person name="Vaulot D."/>
            <person name="Probert I."/>
            <person name="Calteau A."/>
            <person name="Gourvil P."/>
            <person name="Marie D."/>
            <person name="Grebert T."/>
            <person name="Bouchier C."/>
            <person name="Le Panse S."/>
            <person name="Gachenot M."/>
            <person name="Rodriguez F."/>
            <person name="Garrido J.L."/>
        </authorList>
    </citation>
    <scope>NUCLEOTIDE SEQUENCE [LARGE SCALE GENOMIC DNA]</scope>
    <source>
        <strain evidence="5 6">RCC1774</strain>
    </source>
</reference>
<proteinExistence type="inferred from homology"/>
<protein>
    <recommendedName>
        <fullName evidence="3">Chromophore lyase CpcS/CpeS</fullName>
        <ecNumber evidence="3">4.-.-.-</ecNumber>
    </recommendedName>
</protein>
<evidence type="ECO:0000256" key="1">
    <source>
        <dbReference type="ARBA" id="ARBA00010681"/>
    </source>
</evidence>
<dbReference type="Proteomes" id="UP000248857">
    <property type="component" value="Unassembled WGS sequence"/>
</dbReference>
<dbReference type="EMBL" id="PQWO01000028">
    <property type="protein sequence ID" value="PZD70775.1"/>
    <property type="molecule type" value="Genomic_DNA"/>
</dbReference>
<accession>A0A2W1JGM1</accession>
<evidence type="ECO:0000313" key="6">
    <source>
        <dbReference type="Proteomes" id="UP000248857"/>
    </source>
</evidence>
<dbReference type="GO" id="GO:0016829">
    <property type="term" value="F:lyase activity"/>
    <property type="evidence" value="ECO:0007669"/>
    <property type="project" value="UniProtKB-KW"/>
</dbReference>
<feature type="region of interest" description="Disordered" evidence="4">
    <location>
        <begin position="186"/>
        <end position="206"/>
    </location>
</feature>
<evidence type="ECO:0000256" key="4">
    <source>
        <dbReference type="SAM" id="MobiDB-lite"/>
    </source>
</evidence>
<name>A0A2W1JGM1_9CYAN</name>
<keyword evidence="6" id="KW-1185">Reference proteome</keyword>
<dbReference type="EC" id="4.-.-.-" evidence="3"/>
<dbReference type="CDD" id="cd19433">
    <property type="entry name" value="lipocalin_CpcS-CpeS"/>
    <property type="match status" value="1"/>
</dbReference>
<dbReference type="OrthoDB" id="554080at2"/>
<organism evidence="5 6">
    <name type="scientific">Acaryochloris thomasi RCC1774</name>
    <dbReference type="NCBI Taxonomy" id="1764569"/>
    <lineage>
        <taxon>Bacteria</taxon>
        <taxon>Bacillati</taxon>
        <taxon>Cyanobacteriota</taxon>
        <taxon>Cyanophyceae</taxon>
        <taxon>Acaryochloridales</taxon>
        <taxon>Acaryochloridaceae</taxon>
        <taxon>Acaryochloris</taxon>
        <taxon>Acaryochloris thomasi</taxon>
    </lineage>
</organism>
<dbReference type="AlphaFoldDB" id="A0A2W1JGM1"/>
<dbReference type="GO" id="GO:0017006">
    <property type="term" value="P:protein-tetrapyrrole linkage"/>
    <property type="evidence" value="ECO:0007669"/>
    <property type="project" value="UniProtKB-UniRule"/>
</dbReference>